<feature type="transmembrane region" description="Helical" evidence="1">
    <location>
        <begin position="185"/>
        <end position="203"/>
    </location>
</feature>
<feature type="transmembrane region" description="Helical" evidence="1">
    <location>
        <begin position="81"/>
        <end position="109"/>
    </location>
</feature>
<keyword evidence="1" id="KW-0812">Transmembrane</keyword>
<keyword evidence="3" id="KW-1185">Reference proteome</keyword>
<gene>
    <name evidence="2" type="ORF">C5748_20130</name>
</gene>
<feature type="transmembrane region" description="Helical" evidence="1">
    <location>
        <begin position="121"/>
        <end position="143"/>
    </location>
</feature>
<protein>
    <submittedName>
        <fullName evidence="2">Uncharacterized protein</fullName>
    </submittedName>
</protein>
<comment type="caution">
    <text evidence="2">The sequence shown here is derived from an EMBL/GenBank/DDBJ whole genome shotgun (WGS) entry which is preliminary data.</text>
</comment>
<evidence type="ECO:0000313" key="3">
    <source>
        <dbReference type="Proteomes" id="UP000239434"/>
    </source>
</evidence>
<organism evidence="2 3">
    <name type="scientific">Phyllobacterium phragmitis</name>
    <dbReference type="NCBI Taxonomy" id="2670329"/>
    <lineage>
        <taxon>Bacteria</taxon>
        <taxon>Pseudomonadati</taxon>
        <taxon>Pseudomonadota</taxon>
        <taxon>Alphaproteobacteria</taxon>
        <taxon>Hyphomicrobiales</taxon>
        <taxon>Phyllobacteriaceae</taxon>
        <taxon>Phyllobacterium</taxon>
    </lineage>
</organism>
<dbReference type="EMBL" id="PVBR01000017">
    <property type="protein sequence ID" value="PRD41768.1"/>
    <property type="molecule type" value="Genomic_DNA"/>
</dbReference>
<accession>A0A2S9IML4</accession>
<feature type="transmembrane region" description="Helical" evidence="1">
    <location>
        <begin position="150"/>
        <end position="170"/>
    </location>
</feature>
<proteinExistence type="predicted"/>
<dbReference type="AlphaFoldDB" id="A0A2S9IML4"/>
<dbReference type="RefSeq" id="WP_105743726.1">
    <property type="nucleotide sequence ID" value="NZ_PVBR01000017.1"/>
</dbReference>
<keyword evidence="1" id="KW-1133">Transmembrane helix</keyword>
<evidence type="ECO:0000313" key="2">
    <source>
        <dbReference type="EMBL" id="PRD41768.1"/>
    </source>
</evidence>
<reference evidence="2 3" key="1">
    <citation type="submission" date="2018-02" db="EMBL/GenBank/DDBJ databases">
        <title>The draft genome of Phyllobacterium sp. 1N-3.</title>
        <authorList>
            <person name="Liu L."/>
            <person name="Li L."/>
            <person name="Zhang X."/>
            <person name="Wang T."/>
            <person name="Liang L."/>
        </authorList>
    </citation>
    <scope>NUCLEOTIDE SEQUENCE [LARGE SCALE GENOMIC DNA]</scope>
    <source>
        <strain evidence="2 3">1N-3</strain>
    </source>
</reference>
<sequence>MSRPFDPLRERLLRAGIAPRYVHRYLTELSEHFEDLTATFVQSGLPKSEAEARSHARLGNLEDLAQAMIRRRDLRSWHARAPWATLVLAPSLILAAGVAGCILLLVAIRHYGAGSGGLTEAITALSNLILPILCGWSIAAIAVRQRLQPVWPTVALIIVALLGSMVHLGAHNLTVGIGMPPDMRFALNLLLTLSPYLVWRRWLMPALDDSR</sequence>
<dbReference type="Proteomes" id="UP000239434">
    <property type="component" value="Unassembled WGS sequence"/>
</dbReference>
<name>A0A2S9IML4_9HYPH</name>
<keyword evidence="1" id="KW-0472">Membrane</keyword>
<evidence type="ECO:0000256" key="1">
    <source>
        <dbReference type="SAM" id="Phobius"/>
    </source>
</evidence>